<reference evidence="1 2" key="1">
    <citation type="journal article" date="2018" name="Int. J. Syst. Evol. Microbiol.">
        <title>Bifidobacterium catulorum sp. nov., a novel taxon from the faeces of the baby common marmoset (Callithrix jacchus).</title>
        <authorList>
            <person name="Modesto M."/>
            <person name="Michelini S."/>
            <person name="Oki K."/>
            <person name="Biavati B."/>
            <person name="Watanabe K."/>
            <person name="Mattarelli P."/>
        </authorList>
    </citation>
    <scope>NUCLEOTIDE SEQUENCE [LARGE SCALE GENOMIC DNA]</scope>
    <source>
        <strain evidence="1 2">MRM 8.19</strain>
    </source>
</reference>
<name>A0A2U2MSV3_9BIFI</name>
<gene>
    <name evidence="1" type="ORF">DF200_05190</name>
</gene>
<dbReference type="RefSeq" id="WP_109137217.1">
    <property type="nucleotide sequence ID" value="NZ_QFFN01000010.1"/>
</dbReference>
<dbReference type="AlphaFoldDB" id="A0A2U2MSV3"/>
<evidence type="ECO:0000313" key="1">
    <source>
        <dbReference type="EMBL" id="PWG59925.1"/>
    </source>
</evidence>
<dbReference type="Proteomes" id="UP000245753">
    <property type="component" value="Unassembled WGS sequence"/>
</dbReference>
<accession>A0A2U2MSV3</accession>
<dbReference type="OrthoDB" id="9758243at2"/>
<organism evidence="1 2">
    <name type="scientific">Bifidobacterium catulorum</name>
    <dbReference type="NCBI Taxonomy" id="1630173"/>
    <lineage>
        <taxon>Bacteria</taxon>
        <taxon>Bacillati</taxon>
        <taxon>Actinomycetota</taxon>
        <taxon>Actinomycetes</taxon>
        <taxon>Bifidobacteriales</taxon>
        <taxon>Bifidobacteriaceae</taxon>
        <taxon>Bifidobacterium</taxon>
    </lineage>
</organism>
<proteinExistence type="predicted"/>
<evidence type="ECO:0000313" key="2">
    <source>
        <dbReference type="Proteomes" id="UP000245753"/>
    </source>
</evidence>
<sequence length="36" mass="4307">MDLTVLLYQNGYPPEWNEEVFDKVMAQATNYKSQPW</sequence>
<keyword evidence="2" id="KW-1185">Reference proteome</keyword>
<comment type="caution">
    <text evidence="1">The sequence shown here is derived from an EMBL/GenBank/DDBJ whole genome shotgun (WGS) entry which is preliminary data.</text>
</comment>
<dbReference type="EMBL" id="QFFN01000010">
    <property type="protein sequence ID" value="PWG59925.1"/>
    <property type="molecule type" value="Genomic_DNA"/>
</dbReference>
<protein>
    <submittedName>
        <fullName evidence="1">Uncharacterized protein</fullName>
    </submittedName>
</protein>